<comment type="caution">
    <text evidence="1">The sequence shown here is derived from an EMBL/GenBank/DDBJ whole genome shotgun (WGS) entry which is preliminary data.</text>
</comment>
<dbReference type="CDD" id="cd16018">
    <property type="entry name" value="Enpp"/>
    <property type="match status" value="1"/>
</dbReference>
<proteinExistence type="predicted"/>
<dbReference type="GO" id="GO:0016787">
    <property type="term" value="F:hydrolase activity"/>
    <property type="evidence" value="ECO:0007669"/>
    <property type="project" value="UniProtKB-KW"/>
</dbReference>
<protein>
    <submittedName>
        <fullName evidence="1">Sulfatase-like hydrolase/transferase</fullName>
    </submittedName>
</protein>
<name>A0A9X4XH11_9FIRM</name>
<dbReference type="AlphaFoldDB" id="A0A9X4XH11"/>
<dbReference type="EMBL" id="WMQE01000011">
    <property type="protein sequence ID" value="MTK21082.1"/>
    <property type="molecule type" value="Genomic_DNA"/>
</dbReference>
<dbReference type="InterPro" id="IPR002591">
    <property type="entry name" value="Phosphodiest/P_Trfase"/>
</dbReference>
<dbReference type="PANTHER" id="PTHR10151:SF120">
    <property type="entry name" value="BIS(5'-ADENOSYL)-TRIPHOSPHATASE"/>
    <property type="match status" value="1"/>
</dbReference>
<dbReference type="SUPFAM" id="SSF53649">
    <property type="entry name" value="Alkaline phosphatase-like"/>
    <property type="match status" value="1"/>
</dbReference>
<reference evidence="1 2" key="1">
    <citation type="journal article" date="2019" name="Nat. Med.">
        <title>A library of human gut bacterial isolates paired with longitudinal multiomics data enables mechanistic microbiome research.</title>
        <authorList>
            <person name="Poyet M."/>
            <person name="Groussin M."/>
            <person name="Gibbons S.M."/>
            <person name="Avila-Pacheco J."/>
            <person name="Jiang X."/>
            <person name="Kearney S.M."/>
            <person name="Perrotta A.R."/>
            <person name="Berdy B."/>
            <person name="Zhao S."/>
            <person name="Lieberman T.D."/>
            <person name="Swanson P.K."/>
            <person name="Smith M."/>
            <person name="Roesemann S."/>
            <person name="Alexander J.E."/>
            <person name="Rich S.A."/>
            <person name="Livny J."/>
            <person name="Vlamakis H."/>
            <person name="Clish C."/>
            <person name="Bullock K."/>
            <person name="Deik A."/>
            <person name="Scott J."/>
            <person name="Pierce K.A."/>
            <person name="Xavier R.J."/>
            <person name="Alm E.J."/>
        </authorList>
    </citation>
    <scope>NUCLEOTIDE SEQUENCE [LARGE SCALE GENOMIC DNA]</scope>
    <source>
        <strain evidence="1 2">BIOML-A198</strain>
    </source>
</reference>
<sequence length="426" mass="48170">MKKLLLMSLDAMIGKDIEILKQLPTFGPILKKASIVKSVETVYPSMTYTAHASIVSGTYPNKHGIITNEVFTPLVNNAPWYELRSQNKAQILPELAQENGYSAFINSWPTLVGANVDYVVQRAGIHYPKEEQESEIRKNSNDVLTQEMWDYCAEAWTLPNYYSTDKFSAKATEYVINKYQPDVMLMHMTLPDHYRHSHGVLSEKLVDAYKYLDDMLAIVVNALKANDLYEKTTFVFCSDHGQVDVDMNINANKLLIENGLLTVDENGKMTDWEAYIQSSAVSAQVYLKNPKDEEMVQKVYQLLNENRDLLHIEHIFTREEVNKTYRLNGEFTFVLEAKEGAAFGWNLLADYQNPIMNDDYRVSRGTHGHIPSKGEQPCLILSGPGVLEGKEISVAKVVDIAPTCAAILGFEMPEADGRVLRELLVD</sequence>
<accession>A0A9X4XH11</accession>
<gene>
    <name evidence="1" type="ORF">GMA92_06580</name>
</gene>
<evidence type="ECO:0000313" key="1">
    <source>
        <dbReference type="EMBL" id="MTK21082.1"/>
    </source>
</evidence>
<dbReference type="Gene3D" id="3.40.720.10">
    <property type="entry name" value="Alkaline Phosphatase, subunit A"/>
    <property type="match status" value="1"/>
</dbReference>
<dbReference type="GeneID" id="60058031"/>
<dbReference type="Proteomes" id="UP000487649">
    <property type="component" value="Unassembled WGS sequence"/>
</dbReference>
<dbReference type="InterPro" id="IPR017850">
    <property type="entry name" value="Alkaline_phosphatase_core_sf"/>
</dbReference>
<dbReference type="Pfam" id="PF01663">
    <property type="entry name" value="Phosphodiest"/>
    <property type="match status" value="1"/>
</dbReference>
<evidence type="ECO:0000313" key="2">
    <source>
        <dbReference type="Proteomes" id="UP000487649"/>
    </source>
</evidence>
<keyword evidence="1" id="KW-0378">Hydrolase</keyword>
<dbReference type="OrthoDB" id="9779418at2"/>
<dbReference type="PANTHER" id="PTHR10151">
    <property type="entry name" value="ECTONUCLEOTIDE PYROPHOSPHATASE/PHOSPHODIESTERASE"/>
    <property type="match status" value="1"/>
</dbReference>
<organism evidence="1 2">
    <name type="scientific">Turicibacter sanguinis</name>
    <dbReference type="NCBI Taxonomy" id="154288"/>
    <lineage>
        <taxon>Bacteria</taxon>
        <taxon>Bacillati</taxon>
        <taxon>Bacillota</taxon>
        <taxon>Erysipelotrichia</taxon>
        <taxon>Erysipelotrichales</taxon>
        <taxon>Turicibacteraceae</taxon>
        <taxon>Turicibacter</taxon>
    </lineage>
</organism>
<dbReference type="RefSeq" id="WP_006784890.1">
    <property type="nucleotide sequence ID" value="NZ_CABJBH010000010.1"/>
</dbReference>